<feature type="transmembrane region" description="Helical" evidence="1">
    <location>
        <begin position="182"/>
        <end position="204"/>
    </location>
</feature>
<gene>
    <name evidence="2" type="ORF">GFSPODELE1_LOCUS7853</name>
</gene>
<dbReference type="Proteomes" id="UP001497453">
    <property type="component" value="Chromosome 6"/>
</dbReference>
<keyword evidence="1" id="KW-0472">Membrane</keyword>
<accession>A0ABP1DRR3</accession>
<keyword evidence="1" id="KW-1133">Transmembrane helix</keyword>
<reference evidence="3" key="1">
    <citation type="submission" date="2024-04" db="EMBL/GenBank/DDBJ databases">
        <authorList>
            <person name="Shaw F."/>
            <person name="Minotto A."/>
        </authorList>
    </citation>
    <scope>NUCLEOTIDE SEQUENCE [LARGE SCALE GENOMIC DNA]</scope>
</reference>
<evidence type="ECO:0000256" key="1">
    <source>
        <dbReference type="SAM" id="Phobius"/>
    </source>
</evidence>
<name>A0ABP1DRR3_9APHY</name>
<dbReference type="EMBL" id="OZ037949">
    <property type="protein sequence ID" value="CAL1710486.1"/>
    <property type="molecule type" value="Genomic_DNA"/>
</dbReference>
<proteinExistence type="predicted"/>
<feature type="transmembrane region" description="Helical" evidence="1">
    <location>
        <begin position="114"/>
        <end position="135"/>
    </location>
</feature>
<evidence type="ECO:0000313" key="3">
    <source>
        <dbReference type="Proteomes" id="UP001497453"/>
    </source>
</evidence>
<feature type="transmembrane region" description="Helical" evidence="1">
    <location>
        <begin position="64"/>
        <end position="85"/>
    </location>
</feature>
<keyword evidence="1" id="KW-0812">Transmembrane</keyword>
<evidence type="ECO:0000313" key="2">
    <source>
        <dbReference type="EMBL" id="CAL1710486.1"/>
    </source>
</evidence>
<feature type="transmembrane region" description="Helical" evidence="1">
    <location>
        <begin position="155"/>
        <end position="176"/>
    </location>
</feature>
<organism evidence="2 3">
    <name type="scientific">Somion occarium</name>
    <dbReference type="NCBI Taxonomy" id="3059160"/>
    <lineage>
        <taxon>Eukaryota</taxon>
        <taxon>Fungi</taxon>
        <taxon>Dikarya</taxon>
        <taxon>Basidiomycota</taxon>
        <taxon>Agaricomycotina</taxon>
        <taxon>Agaricomycetes</taxon>
        <taxon>Polyporales</taxon>
        <taxon>Cerrenaceae</taxon>
        <taxon>Somion</taxon>
    </lineage>
</organism>
<protein>
    <submittedName>
        <fullName evidence="2">Uncharacterized protein</fullName>
    </submittedName>
</protein>
<keyword evidence="3" id="KW-1185">Reference proteome</keyword>
<sequence length="275" mass="31005">MLRIRRPIYNNLFKPDHSRHIVKRLQFREWSRRGSGEHRSDFRQQYYFTATVCRRLVLWKENKPVLAVLTILLLTHWGIGLNAAIGTVRVSWSPNIPQCASTIPIGSHGMPSIIAFYFFTVLWDLIILIFTAVGLHRQYLARSSTLWKMLYKQGILYVVVAFAVNIPMLVFSWLNLNGTMNIFFAAPGGTISVMASSSALVSLLKLKREESESAHQRPLHVAVGREVSTVDKNDVEANQLTSHIDLPTAFSTVPHVADTSMASVDRSSFVIHTSA</sequence>